<dbReference type="InterPro" id="IPR050534">
    <property type="entry name" value="Coronavir_polyprotein_1ab"/>
</dbReference>
<evidence type="ECO:0000256" key="5">
    <source>
        <dbReference type="ARBA" id="ARBA00022840"/>
    </source>
</evidence>
<feature type="region of interest" description="Disordered" evidence="6">
    <location>
        <begin position="825"/>
        <end position="877"/>
    </location>
</feature>
<reference evidence="9" key="1">
    <citation type="submission" date="2014-11" db="EMBL/GenBank/DDBJ databases">
        <authorList>
            <person name="Otto D Thomas"/>
            <person name="Naeem Raeece"/>
        </authorList>
    </citation>
    <scope>NUCLEOTIDE SEQUENCE</scope>
</reference>
<dbReference type="PANTHER" id="PTHR43788:SF8">
    <property type="entry name" value="DNA-BINDING PROTEIN SMUBP-2"/>
    <property type="match status" value="1"/>
</dbReference>
<feature type="domain" description="DNA2/NAM7 helicase-like C-terminal" evidence="8">
    <location>
        <begin position="1117"/>
        <end position="1258"/>
    </location>
</feature>
<dbReference type="EMBL" id="CDMZ01003058">
    <property type="protein sequence ID" value="CEM44962.1"/>
    <property type="molecule type" value="Genomic_DNA"/>
</dbReference>
<dbReference type="InterPro" id="IPR047187">
    <property type="entry name" value="SF1_C_Upf1"/>
</dbReference>
<dbReference type="InterPro" id="IPR041679">
    <property type="entry name" value="DNA2/NAM7-like_C"/>
</dbReference>
<dbReference type="SUPFAM" id="SSF52540">
    <property type="entry name" value="P-loop containing nucleoside triphosphate hydrolases"/>
    <property type="match status" value="1"/>
</dbReference>
<feature type="compositionally biased region" description="Basic and acidic residues" evidence="6">
    <location>
        <begin position="1062"/>
        <end position="1077"/>
    </location>
</feature>
<feature type="domain" description="DNA2/NAM7 helicase helicase" evidence="7">
    <location>
        <begin position="535"/>
        <end position="646"/>
    </location>
</feature>
<dbReference type="Pfam" id="PF13087">
    <property type="entry name" value="AAA_12"/>
    <property type="match status" value="1"/>
</dbReference>
<dbReference type="VEuPathDB" id="CryptoDB:Cvel_7352"/>
<keyword evidence="5" id="KW-0067">ATP-binding</keyword>
<dbReference type="PANTHER" id="PTHR43788">
    <property type="entry name" value="DNA2/NAM7 HELICASE FAMILY MEMBER"/>
    <property type="match status" value="1"/>
</dbReference>
<evidence type="ECO:0000259" key="7">
    <source>
        <dbReference type="Pfam" id="PF13086"/>
    </source>
</evidence>
<feature type="domain" description="DNA2/NAM7 helicase helicase" evidence="7">
    <location>
        <begin position="726"/>
        <end position="791"/>
    </location>
</feature>
<proteinExistence type="inferred from homology"/>
<evidence type="ECO:0000256" key="4">
    <source>
        <dbReference type="ARBA" id="ARBA00022806"/>
    </source>
</evidence>
<accession>A0A0G4HLC7</accession>
<evidence type="ECO:0008006" key="10">
    <source>
        <dbReference type="Google" id="ProtNLM"/>
    </source>
</evidence>
<comment type="similarity">
    <text evidence="1">Belongs to the DNA2/NAM7 helicase family.</text>
</comment>
<dbReference type="GO" id="GO:0016787">
    <property type="term" value="F:hydrolase activity"/>
    <property type="evidence" value="ECO:0007669"/>
    <property type="project" value="UniProtKB-KW"/>
</dbReference>
<feature type="region of interest" description="Disordered" evidence="6">
    <location>
        <begin position="1322"/>
        <end position="1346"/>
    </location>
</feature>
<evidence type="ECO:0000256" key="6">
    <source>
        <dbReference type="SAM" id="MobiDB-lite"/>
    </source>
</evidence>
<dbReference type="InterPro" id="IPR041677">
    <property type="entry name" value="DNA2/NAM7_AAA_11"/>
</dbReference>
<feature type="region of interest" description="Disordered" evidence="6">
    <location>
        <begin position="1036"/>
        <end position="1096"/>
    </location>
</feature>
<protein>
    <recommendedName>
        <fullName evidence="10">AAA+ ATPase domain-containing protein</fullName>
    </recommendedName>
</protein>
<evidence type="ECO:0000256" key="1">
    <source>
        <dbReference type="ARBA" id="ARBA00007913"/>
    </source>
</evidence>
<feature type="compositionally biased region" description="Low complexity" evidence="6">
    <location>
        <begin position="666"/>
        <end position="686"/>
    </location>
</feature>
<evidence type="ECO:0000313" key="9">
    <source>
        <dbReference type="EMBL" id="CEM44962.1"/>
    </source>
</evidence>
<name>A0A0G4HLC7_9ALVE</name>
<evidence type="ECO:0000259" key="8">
    <source>
        <dbReference type="Pfam" id="PF13087"/>
    </source>
</evidence>
<evidence type="ECO:0000256" key="2">
    <source>
        <dbReference type="ARBA" id="ARBA00022741"/>
    </source>
</evidence>
<feature type="region of interest" description="Disordered" evidence="6">
    <location>
        <begin position="659"/>
        <end position="686"/>
    </location>
</feature>
<feature type="compositionally biased region" description="Low complexity" evidence="6">
    <location>
        <begin position="1324"/>
        <end position="1338"/>
    </location>
</feature>
<dbReference type="PhylomeDB" id="A0A0G4HLC7"/>
<dbReference type="GO" id="GO:0043139">
    <property type="term" value="F:5'-3' DNA helicase activity"/>
    <property type="evidence" value="ECO:0007669"/>
    <property type="project" value="TreeGrafter"/>
</dbReference>
<sequence length="1346" mass="145120">MKPSIRSRIWKSTLRPFSRIVTPLRSEPVPALPAKFRPSGLTSYALVEEARFDFTPSPVPFPSPSALPSPSPHQWMPAEYEEDNLSKITAPEQSSSSSSVAPEDDGVPLLEWELRLERLASSVLQTGARERLLDFVREVRLRAFSSPLTQKNGETVSASSSWRCFTHLRQLAALEQHQSILAAFEETGSESFYRGSQSAQGGEEGGEISDGMEGWALVSLQVKTERQKGPLCFSHLQGDTGASSLLSSNDSLLKMHDVLALAPARPSVDQEAPRETVSEVTAGESVGFEEGGPRPPRVFLGTVNGLFVDGERVPVISAGAPEDRHVEVSLFPLGDLLGASSEEIRRGLRGTFGSASLEGGEVKVKSIGASFASYRRIVAALRSFFVEGMATPPESLWQSRVVDLSAGREGAGKAKQKKPGMISPEIQSQLPHLAAVLGLPKAKGQKGRKSSEKWHRDRIRERLPPWTLSLQKTPFFFSPEGAALLVEALKYGASVRAENEKEKIGGNEFRPLCSVDPYTEHQAKAAVVDVPLTLSPDQLDAAVAAVRSPLCLIQGPPGTGKTRTAAAIVDALARLEEIEEGRVDSRRSMHEEEDLNPPRKILATADSNVAADNLFWAIAQAGRAVVRVGANTGLATSSPPHSAGASARSEREVSLLELRGCGGDSEGPPRSPEGSSEPLSLSPSSLSGSPGAFVFVPSQREGESGFGNLGAQSGSVVWEPNVLDSLQRASVVVATCAGSGGGELDGVCFDRVVIDECTQSPLTSSFVALARGATQVILVGDQKQLPPTVLATEARGGEFGLGQSLYHRLLKSQLRRRERGEDIKSVPVASLGHRGRKEEAEGEGLESSQSLSTCDADTEVSGNIGPEEEEGGGVGNAGGVQRIRLDIQRRAHPSLAAFSSALFYNLSLGHEPWEHTTHRPAIRGFPWPSIPLDNPLLCKGDENDDLEGLVETTFPPHDLDTLRVMFVHVGPAPAPYKINETETEVFLRPLDEVTSLPLKGPVLPPELKPGYPHHWLVREVRQTANRLCRRANQLREELRKGSGRNATGVGEQQGSSNGGARRRAESFQRQRTQADKEEEREEDGLNEVEGHDEGLEMEEEVVEMEETEGESGLRAFEEKRGTSFCNVEEARAVVGLLSVALGRNALSHLREGKDGELYGWETVDLGEPVHASEICVVCPYTAQAELVSSLIKTELGPEAHRSISVSTIDGFQGREKDLIVLSLVRSNGEGSRGFLRDPRRANVALTRARRGMLVVGDAGTFGATAVLSRLTRSIQQEGGGKAKTHGGRSRPFRPSDLTWPVLFDWLESRNAVLDWSIVSPSPLSESGSEARSTSSQTSINTTGAQT</sequence>
<dbReference type="Pfam" id="PF13086">
    <property type="entry name" value="AAA_11"/>
    <property type="match status" value="2"/>
</dbReference>
<dbReference type="Gene3D" id="3.40.50.300">
    <property type="entry name" value="P-loop containing nucleotide triphosphate hydrolases"/>
    <property type="match status" value="2"/>
</dbReference>
<evidence type="ECO:0000256" key="3">
    <source>
        <dbReference type="ARBA" id="ARBA00022801"/>
    </source>
</evidence>
<dbReference type="GO" id="GO:0005524">
    <property type="term" value="F:ATP binding"/>
    <property type="evidence" value="ECO:0007669"/>
    <property type="project" value="UniProtKB-KW"/>
</dbReference>
<dbReference type="InterPro" id="IPR027417">
    <property type="entry name" value="P-loop_NTPase"/>
</dbReference>
<keyword evidence="2" id="KW-0547">Nucleotide-binding</keyword>
<organism evidence="9">
    <name type="scientific">Chromera velia CCMP2878</name>
    <dbReference type="NCBI Taxonomy" id="1169474"/>
    <lineage>
        <taxon>Eukaryota</taxon>
        <taxon>Sar</taxon>
        <taxon>Alveolata</taxon>
        <taxon>Colpodellida</taxon>
        <taxon>Chromeraceae</taxon>
        <taxon>Chromera</taxon>
    </lineage>
</organism>
<gene>
    <name evidence="9" type="ORF">Cvel_7352</name>
</gene>
<keyword evidence="3" id="KW-0378">Hydrolase</keyword>
<keyword evidence="4" id="KW-0347">Helicase</keyword>
<dbReference type="CDD" id="cd18808">
    <property type="entry name" value="SF1_C_Upf1"/>
    <property type="match status" value="1"/>
</dbReference>